<organism evidence="2 3">
    <name type="scientific">Tanacetum coccineum</name>
    <dbReference type="NCBI Taxonomy" id="301880"/>
    <lineage>
        <taxon>Eukaryota</taxon>
        <taxon>Viridiplantae</taxon>
        <taxon>Streptophyta</taxon>
        <taxon>Embryophyta</taxon>
        <taxon>Tracheophyta</taxon>
        <taxon>Spermatophyta</taxon>
        <taxon>Magnoliopsida</taxon>
        <taxon>eudicotyledons</taxon>
        <taxon>Gunneridae</taxon>
        <taxon>Pentapetalae</taxon>
        <taxon>asterids</taxon>
        <taxon>campanulids</taxon>
        <taxon>Asterales</taxon>
        <taxon>Asteraceae</taxon>
        <taxon>Asteroideae</taxon>
        <taxon>Anthemideae</taxon>
        <taxon>Anthemidinae</taxon>
        <taxon>Tanacetum</taxon>
    </lineage>
</organism>
<evidence type="ECO:0000256" key="1">
    <source>
        <dbReference type="SAM" id="MobiDB-lite"/>
    </source>
</evidence>
<feature type="region of interest" description="Disordered" evidence="1">
    <location>
        <begin position="86"/>
        <end position="115"/>
    </location>
</feature>
<evidence type="ECO:0000313" key="2">
    <source>
        <dbReference type="EMBL" id="GJS99119.1"/>
    </source>
</evidence>
<reference evidence="2" key="2">
    <citation type="submission" date="2022-01" db="EMBL/GenBank/DDBJ databases">
        <authorList>
            <person name="Yamashiro T."/>
            <person name="Shiraishi A."/>
            <person name="Satake H."/>
            <person name="Nakayama K."/>
        </authorList>
    </citation>
    <scope>NUCLEOTIDE SEQUENCE</scope>
</reference>
<reference evidence="2" key="1">
    <citation type="journal article" date="2022" name="Int. J. Mol. Sci.">
        <title>Draft Genome of Tanacetum Coccineum: Genomic Comparison of Closely Related Tanacetum-Family Plants.</title>
        <authorList>
            <person name="Yamashiro T."/>
            <person name="Shiraishi A."/>
            <person name="Nakayama K."/>
            <person name="Satake H."/>
        </authorList>
    </citation>
    <scope>NUCLEOTIDE SEQUENCE</scope>
</reference>
<sequence length="169" mass="19038">MSVGCGRVVLWGGAWSVGWVRGEVEEETGGGKMGWLGVCLLSLMWLSRVRGDVGEGGKFLVTCSKYHELTPDVNLAHDIEIFTKRQKSSQNGQNRAREWKEREKSKSTEKSKVKDEADIEEILNGPTRTHLMGQDKDSMAQIIQLGDQENWMALMMVSLSSYNKHNKHN</sequence>
<evidence type="ECO:0000313" key="3">
    <source>
        <dbReference type="Proteomes" id="UP001151760"/>
    </source>
</evidence>
<name>A0ABQ5A8Z8_9ASTR</name>
<dbReference type="EMBL" id="BQNB010012094">
    <property type="protein sequence ID" value="GJS99119.1"/>
    <property type="molecule type" value="Genomic_DNA"/>
</dbReference>
<protein>
    <submittedName>
        <fullName evidence="2">Uncharacterized protein</fullName>
    </submittedName>
</protein>
<keyword evidence="3" id="KW-1185">Reference proteome</keyword>
<feature type="compositionally biased region" description="Basic and acidic residues" evidence="1">
    <location>
        <begin position="95"/>
        <end position="115"/>
    </location>
</feature>
<comment type="caution">
    <text evidence="2">The sequence shown here is derived from an EMBL/GenBank/DDBJ whole genome shotgun (WGS) entry which is preliminary data.</text>
</comment>
<proteinExistence type="predicted"/>
<accession>A0ABQ5A8Z8</accession>
<gene>
    <name evidence="2" type="ORF">Tco_0820289</name>
</gene>
<dbReference type="Proteomes" id="UP001151760">
    <property type="component" value="Unassembled WGS sequence"/>
</dbReference>